<keyword evidence="6 8" id="KW-0472">Membrane</keyword>
<dbReference type="AlphaFoldDB" id="A0A069RKP2"/>
<reference evidence="9 10" key="1">
    <citation type="submission" date="2014-03" db="EMBL/GenBank/DDBJ databases">
        <title>Genome sequence of Clostridium litorale W6, DSM 5388.</title>
        <authorList>
            <person name="Poehlein A."/>
            <person name="Jagirdar A."/>
            <person name="Khonsari B."/>
            <person name="Chibani C.M."/>
            <person name="Gutierrez Gutierrez D.A."/>
            <person name="Davydova E."/>
            <person name="Alghaithi H.S."/>
            <person name="Nair K.P."/>
            <person name="Dhamotharan K."/>
            <person name="Chandran L."/>
            <person name="G W."/>
            <person name="Daniel R."/>
        </authorList>
    </citation>
    <scope>NUCLEOTIDE SEQUENCE [LARGE SCALE GENOMIC DNA]</scope>
    <source>
        <strain evidence="9 10">W6</strain>
    </source>
</reference>
<feature type="transmembrane region" description="Helical" evidence="8">
    <location>
        <begin position="51"/>
        <end position="71"/>
    </location>
</feature>
<comment type="caution">
    <text evidence="9">The sequence shown here is derived from an EMBL/GenBank/DDBJ whole genome shotgun (WGS) entry which is preliminary data.</text>
</comment>
<dbReference type="OrthoDB" id="9805475at2"/>
<evidence type="ECO:0000256" key="5">
    <source>
        <dbReference type="ARBA" id="ARBA00022989"/>
    </source>
</evidence>
<dbReference type="GO" id="GO:0005886">
    <property type="term" value="C:plasma membrane"/>
    <property type="evidence" value="ECO:0007669"/>
    <property type="project" value="UniProtKB-SubCell"/>
</dbReference>
<feature type="transmembrane region" description="Helical" evidence="8">
    <location>
        <begin position="297"/>
        <end position="318"/>
    </location>
</feature>
<gene>
    <name evidence="9" type="primary">tagO</name>
    <name evidence="9" type="ORF">CLIT_13c01290</name>
</gene>
<keyword evidence="7" id="KW-0479">Metal-binding</keyword>
<keyword evidence="10" id="KW-1185">Reference proteome</keyword>
<feature type="binding site" evidence="7">
    <location>
        <position position="158"/>
    </location>
    <ligand>
        <name>Mg(2+)</name>
        <dbReference type="ChEBI" id="CHEBI:18420"/>
    </ligand>
</feature>
<evidence type="ECO:0000313" key="10">
    <source>
        <dbReference type="Proteomes" id="UP000027946"/>
    </source>
</evidence>
<proteinExistence type="predicted"/>
<accession>A0A069RKP2</accession>
<evidence type="ECO:0000256" key="2">
    <source>
        <dbReference type="ARBA" id="ARBA00022475"/>
    </source>
</evidence>
<feature type="transmembrane region" description="Helical" evidence="8">
    <location>
        <begin position="324"/>
        <end position="342"/>
    </location>
</feature>
<feature type="transmembrane region" description="Helical" evidence="8">
    <location>
        <begin position="214"/>
        <end position="233"/>
    </location>
</feature>
<dbReference type="Proteomes" id="UP000027946">
    <property type="component" value="Unassembled WGS sequence"/>
</dbReference>
<keyword evidence="3 9" id="KW-0808">Transferase</keyword>
<evidence type="ECO:0000256" key="3">
    <source>
        <dbReference type="ARBA" id="ARBA00022679"/>
    </source>
</evidence>
<comment type="cofactor">
    <cofactor evidence="7">
        <name>Mg(2+)</name>
        <dbReference type="ChEBI" id="CHEBI:18420"/>
    </cofactor>
</comment>
<dbReference type="PANTHER" id="PTHR22926">
    <property type="entry name" value="PHOSPHO-N-ACETYLMURAMOYL-PENTAPEPTIDE-TRANSFERASE"/>
    <property type="match status" value="1"/>
</dbReference>
<evidence type="ECO:0000256" key="8">
    <source>
        <dbReference type="SAM" id="Phobius"/>
    </source>
</evidence>
<keyword evidence="4 8" id="KW-0812">Transmembrane</keyword>
<feature type="transmembrane region" description="Helical" evidence="8">
    <location>
        <begin position="6"/>
        <end position="24"/>
    </location>
</feature>
<dbReference type="RefSeq" id="WP_038266000.1">
    <property type="nucleotide sequence ID" value="NZ_FSRH01000005.1"/>
</dbReference>
<feature type="transmembrane region" description="Helical" evidence="8">
    <location>
        <begin position="105"/>
        <end position="122"/>
    </location>
</feature>
<keyword evidence="2" id="KW-1003">Cell membrane</keyword>
<keyword evidence="5 8" id="KW-1133">Transmembrane helix</keyword>
<evidence type="ECO:0000256" key="6">
    <source>
        <dbReference type="ARBA" id="ARBA00023136"/>
    </source>
</evidence>
<dbReference type="EC" id="2.7.8.33" evidence="9"/>
<evidence type="ECO:0000313" key="9">
    <source>
        <dbReference type="EMBL" id="KDR94807.1"/>
    </source>
</evidence>
<name>A0A069RKP2_PEPLI</name>
<dbReference type="CDD" id="cd06853">
    <property type="entry name" value="GT_WecA_like"/>
    <property type="match status" value="1"/>
</dbReference>
<dbReference type="GO" id="GO:0044038">
    <property type="term" value="P:cell wall macromolecule biosynthetic process"/>
    <property type="evidence" value="ECO:0007669"/>
    <property type="project" value="TreeGrafter"/>
</dbReference>
<sequence>MELSETLKMLLSFMVAFVISYVSTPHVIKLAHRLGAIDVPKDNRRVHKTPIPRLGGISIYCGFLAASLAFVQMSPKLAAVIIGSLIIVGIGIVDDIKPVSPKVKFSAQILAAVIVMAFGVRIEWLTNPFDRVDGMAYIGILGYPLTLLWIVGATNTVNLIDGLDGLAAGVSAIAAVTLTFVAFINGQYTAAILLMAIAGGALGFLPYNFNPAKIFMGDTGSLLLGFILAVVSVEGVMKSAAALAVAIPVLAMGFPIFDTTFAIIRRAANGRSIVQADKGHLHHRLLSRGLSQKQTVLFLYGISIVLGASAVTICEVSLQESMLVISGVALLLYYGIVKLKLLSLDDEIE</sequence>
<dbReference type="InterPro" id="IPR000715">
    <property type="entry name" value="Glycosyl_transferase_4"/>
</dbReference>
<dbReference type="GO" id="GO:0009103">
    <property type="term" value="P:lipopolysaccharide biosynthetic process"/>
    <property type="evidence" value="ECO:0007669"/>
    <property type="project" value="TreeGrafter"/>
</dbReference>
<dbReference type="GO" id="GO:0036380">
    <property type="term" value="F:UDP-N-acetylglucosamine-undecaprenyl-phosphate N-acetylglucosaminephosphotransferase activity"/>
    <property type="evidence" value="ECO:0007669"/>
    <property type="project" value="UniProtKB-EC"/>
</dbReference>
<dbReference type="GO" id="GO:0046872">
    <property type="term" value="F:metal ion binding"/>
    <property type="evidence" value="ECO:0007669"/>
    <property type="project" value="UniProtKB-KW"/>
</dbReference>
<feature type="transmembrane region" description="Helical" evidence="8">
    <location>
        <begin position="190"/>
        <end position="207"/>
    </location>
</feature>
<dbReference type="eggNOG" id="COG0472">
    <property type="taxonomic scope" value="Bacteria"/>
</dbReference>
<comment type="subcellular location">
    <subcellularLocation>
        <location evidence="1">Cell membrane</location>
        <topology evidence="1">Multi-pass membrane protein</topology>
    </subcellularLocation>
</comment>
<dbReference type="EMBL" id="JJMM01000013">
    <property type="protein sequence ID" value="KDR94807.1"/>
    <property type="molecule type" value="Genomic_DNA"/>
</dbReference>
<feature type="binding site" evidence="7">
    <location>
        <position position="218"/>
    </location>
    <ligand>
        <name>Mg(2+)</name>
        <dbReference type="ChEBI" id="CHEBI:18420"/>
    </ligand>
</feature>
<feature type="transmembrane region" description="Helical" evidence="8">
    <location>
        <begin position="165"/>
        <end position="184"/>
    </location>
</feature>
<keyword evidence="7" id="KW-0460">Magnesium</keyword>
<dbReference type="InterPro" id="IPR018480">
    <property type="entry name" value="PNAcMuramoyl-5peptid_Trfase_CS"/>
</dbReference>
<evidence type="ECO:0000256" key="4">
    <source>
        <dbReference type="ARBA" id="ARBA00022692"/>
    </source>
</evidence>
<feature type="transmembrane region" description="Helical" evidence="8">
    <location>
        <begin position="239"/>
        <end position="264"/>
    </location>
</feature>
<dbReference type="PROSITE" id="PS01348">
    <property type="entry name" value="MRAY_2"/>
    <property type="match status" value="1"/>
</dbReference>
<protein>
    <submittedName>
        <fullName evidence="9">Putative undecaprenyl-phosphate N-acetylglucosaminyl 1-phosphate transferase TagO</fullName>
        <ecNumber evidence="9">2.7.8.33</ecNumber>
    </submittedName>
</protein>
<dbReference type="PANTHER" id="PTHR22926:SF3">
    <property type="entry name" value="UNDECAPRENYL-PHOSPHATE ALPHA-N-ACETYLGLUCOSAMINYL 1-PHOSPHATE TRANSFERASE"/>
    <property type="match status" value="1"/>
</dbReference>
<dbReference type="Pfam" id="PF00953">
    <property type="entry name" value="Glycos_transf_4"/>
    <property type="match status" value="1"/>
</dbReference>
<evidence type="ECO:0000256" key="7">
    <source>
        <dbReference type="PIRSR" id="PIRSR600715-1"/>
    </source>
</evidence>
<dbReference type="STRING" id="1121324.CLIT_13c01290"/>
<feature type="transmembrane region" description="Helical" evidence="8">
    <location>
        <begin position="77"/>
        <end position="93"/>
    </location>
</feature>
<feature type="transmembrane region" description="Helical" evidence="8">
    <location>
        <begin position="134"/>
        <end position="153"/>
    </location>
</feature>
<dbReference type="GO" id="GO:0071555">
    <property type="term" value="P:cell wall organization"/>
    <property type="evidence" value="ECO:0007669"/>
    <property type="project" value="TreeGrafter"/>
</dbReference>
<organism evidence="9 10">
    <name type="scientific">Peptoclostridium litorale DSM 5388</name>
    <dbReference type="NCBI Taxonomy" id="1121324"/>
    <lineage>
        <taxon>Bacteria</taxon>
        <taxon>Bacillati</taxon>
        <taxon>Bacillota</taxon>
        <taxon>Clostridia</taxon>
        <taxon>Peptostreptococcales</taxon>
        <taxon>Peptoclostridiaceae</taxon>
        <taxon>Peptoclostridium</taxon>
    </lineage>
</organism>
<evidence type="ECO:0000256" key="1">
    <source>
        <dbReference type="ARBA" id="ARBA00004651"/>
    </source>
</evidence>